<dbReference type="AlphaFoldDB" id="A0A832W0P4"/>
<organism evidence="2 3">
    <name type="scientific">Methermicoccus shengliensis</name>
    <dbReference type="NCBI Taxonomy" id="660064"/>
    <lineage>
        <taxon>Archaea</taxon>
        <taxon>Methanobacteriati</taxon>
        <taxon>Methanobacteriota</taxon>
        <taxon>Stenosarchaea group</taxon>
        <taxon>Methanomicrobia</taxon>
        <taxon>Methanosarcinales</taxon>
        <taxon>Methermicoccaceae</taxon>
        <taxon>Methermicoccus</taxon>
    </lineage>
</organism>
<proteinExistence type="predicted"/>
<accession>A0A832W0P4</accession>
<protein>
    <submittedName>
        <fullName evidence="2">Helix-turn-helix domain-containing protein</fullName>
    </submittedName>
</protein>
<dbReference type="InterPro" id="IPR021027">
    <property type="entry name" value="Transposase_put_HTH"/>
</dbReference>
<dbReference type="Pfam" id="PF12323">
    <property type="entry name" value="HTH_OrfB_IS605"/>
    <property type="match status" value="1"/>
</dbReference>
<evidence type="ECO:0000313" key="3">
    <source>
        <dbReference type="Proteomes" id="UP000600363"/>
    </source>
</evidence>
<reference evidence="2" key="1">
    <citation type="journal article" date="2020" name="bioRxiv">
        <title>A rank-normalized archaeal taxonomy based on genome phylogeny resolves widespread incomplete and uneven classifications.</title>
        <authorList>
            <person name="Rinke C."/>
            <person name="Chuvochina M."/>
            <person name="Mussig A.J."/>
            <person name="Chaumeil P.-A."/>
            <person name="Waite D.W."/>
            <person name="Whitman W.B."/>
            <person name="Parks D.H."/>
            <person name="Hugenholtz P."/>
        </authorList>
    </citation>
    <scope>NUCLEOTIDE SEQUENCE</scope>
    <source>
        <strain evidence="2">UBA12518</strain>
    </source>
</reference>
<dbReference type="RefSeq" id="WP_157203118.1">
    <property type="nucleotide sequence ID" value="NZ_DUIH01000023.1"/>
</dbReference>
<evidence type="ECO:0000313" key="2">
    <source>
        <dbReference type="EMBL" id="HIH70370.1"/>
    </source>
</evidence>
<evidence type="ECO:0000259" key="1">
    <source>
        <dbReference type="Pfam" id="PF12323"/>
    </source>
</evidence>
<dbReference type="EMBL" id="DUIH01000023">
    <property type="protein sequence ID" value="HIH70370.1"/>
    <property type="molecule type" value="Genomic_DNA"/>
</dbReference>
<feature type="domain" description="Transposase putative helix-turn-helix" evidence="1">
    <location>
        <begin position="2"/>
        <end position="25"/>
    </location>
</feature>
<name>A0A832W0P4_9EURY</name>
<sequence>MLSYKFRLYPSKTVEAKLNEHIELCLWRGDLYSPLPLKR</sequence>
<comment type="caution">
    <text evidence="2">The sequence shown here is derived from an EMBL/GenBank/DDBJ whole genome shotgun (WGS) entry which is preliminary data.</text>
</comment>
<gene>
    <name evidence="2" type="ORF">HA299_07185</name>
</gene>
<dbReference type="Proteomes" id="UP000600363">
    <property type="component" value="Unassembled WGS sequence"/>
</dbReference>